<evidence type="ECO:0000256" key="1">
    <source>
        <dbReference type="ARBA" id="ARBA00023015"/>
    </source>
</evidence>
<reference evidence="5" key="1">
    <citation type="submission" date="2017-01" db="EMBL/GenBank/DDBJ databases">
        <authorList>
            <person name="Varghese N."/>
            <person name="Submissions S."/>
        </authorList>
    </citation>
    <scope>NUCLEOTIDE SEQUENCE [LARGE SCALE GENOMIC DNA]</scope>
    <source>
        <strain evidence="5">type strain: HArc-</strain>
    </source>
</reference>
<dbReference type="InterPro" id="IPR031803">
    <property type="entry name" value="BAT_GAF/HTH-assoc"/>
</dbReference>
<dbReference type="InterPro" id="IPR013324">
    <property type="entry name" value="RNA_pol_sigma_r3/r4-like"/>
</dbReference>
<dbReference type="InterPro" id="IPR013767">
    <property type="entry name" value="PAS_fold"/>
</dbReference>
<dbReference type="InterPro" id="IPR007050">
    <property type="entry name" value="HTH_bacterioopsin"/>
</dbReference>
<dbReference type="PANTHER" id="PTHR34236">
    <property type="entry name" value="DIMETHYL SULFOXIDE REDUCTASE TRANSCRIPTIONAL ACTIVATOR"/>
    <property type="match status" value="1"/>
</dbReference>
<gene>
    <name evidence="4" type="ORF">SAMN05421752_11379</name>
</gene>
<dbReference type="Pfam" id="PF13426">
    <property type="entry name" value="PAS_9"/>
    <property type="match status" value="2"/>
</dbReference>
<evidence type="ECO:0000259" key="3">
    <source>
        <dbReference type="PROSITE" id="PS50112"/>
    </source>
</evidence>
<dbReference type="Pfam" id="PF15915">
    <property type="entry name" value="BAT"/>
    <property type="match status" value="1"/>
</dbReference>
<dbReference type="Pfam" id="PF00989">
    <property type="entry name" value="PAS"/>
    <property type="match status" value="1"/>
</dbReference>
<dbReference type="Gene3D" id="3.30.450.40">
    <property type="match status" value="3"/>
</dbReference>
<accession>A0A1N7GM50</accession>
<name>A0A1N7GM50_9EURY</name>
<dbReference type="RefSeq" id="WP_076610235.1">
    <property type="nucleotide sequence ID" value="NZ_FTNR01000013.1"/>
</dbReference>
<dbReference type="Gene3D" id="3.30.450.20">
    <property type="entry name" value="PAS domain"/>
    <property type="match status" value="3"/>
</dbReference>
<dbReference type="SUPFAM" id="SSF88659">
    <property type="entry name" value="Sigma3 and sigma4 domains of RNA polymerase sigma factors"/>
    <property type="match status" value="1"/>
</dbReference>
<feature type="domain" description="PAS" evidence="3">
    <location>
        <begin position="9"/>
        <end position="65"/>
    </location>
</feature>
<dbReference type="InterPro" id="IPR000014">
    <property type="entry name" value="PAS"/>
</dbReference>
<dbReference type="SMART" id="SM00091">
    <property type="entry name" value="PAS"/>
    <property type="match status" value="3"/>
</dbReference>
<dbReference type="AlphaFoldDB" id="A0A1N7GM50"/>
<dbReference type="Pfam" id="PF04967">
    <property type="entry name" value="HTH_10"/>
    <property type="match status" value="1"/>
</dbReference>
<sequence length="1093" mass="120585">MVAVSSQVDESFPSGVLTAIPYGVLAVDETGLVVFATASIEGLLGYTPEELVDRSLEEVFPEDQSSSLEWVHREADTVTSGGSEIPFSLVDAHEDDVPVWLSVTETTYDDQRYYAITLREGAAEHRQERQLGGDDQPLEKIVERATDGIVVINPDAGDIVECNFQFCELLGYPYDELVSLDPNDLFHDELDRVRKRIEQDVTAEAGWNGDLAYDTRNGDAISTETFISQIEIDDHPFLLVTVRGSTRRDAYEKQLEAINDASRRLMDAETNRDIADIVLEVVQTVFGRSLTALWLHDDHTDVLRPVAASEKASFLSSGGAVDAIGPITSETVEMEIFCDGEPKLLEAYDAVDNPAHPEMSLQARLVVPLGSYGLLAIGSTTVADIDQPLRDLVDILAQTTQTAFKRLDHDRAIRHRSAAIDAATDSIGISNHYGEFTYVNGALADLWGYDGTDDLIGTTWDRLYSDDEVERFESDILPTVQQRGWWRGEAVGKRTDGTTFPQEISLSTLDTDGLVCVVRDITNQKAQEHQLEMLNGVAHQLMKANSREEIAEIGVDAVEDVLGFEIACLRLFDHERSILEPAVLTAGAEELVASHTAYDLEATLAGRAFRVSETVSTIPIAGEADRSSLVEYPSVHIPIGTDGVVTIIVEDTDEIDNRAVRLAEILAVAVRTAIERTERAQLLREQERELRQQHDQLETLNRINTLIQLIEKQLVEATTRSELEATICGQLAASELYSSAWIGDTEVATDRIEPRAGSGIAEANLEAIGETPLSSLGNGTVEAAIETGDVQVVRQYRLKGDVTNVESDDQVEQVEATAAVPITYNDRIYDVMVVHGTTEDVFSEKAVRGFELLGEITGFAISAIQNRTILLSDSVVELEFEVTDPRVFYLTVTEEFDCRCEFERSIPIDDGKIMHYHMITGVQPAAVLELAADSDHIEDATAIAKRDDGFVLQSTTSKSPAETALQAGATYQSAVAEDGRGRLVVEAPQSADIREIVAGLEEAFSTVELRSKRERERSIHTADEFRDAVEAQLTEKQRTAIESAYFSGYYDWPREITAEELADSMGVSSSTLHQHLRNGIWHLLSSFFQNEDE</sequence>
<dbReference type="GO" id="GO:0006355">
    <property type="term" value="P:regulation of DNA-templated transcription"/>
    <property type="evidence" value="ECO:0007669"/>
    <property type="project" value="InterPro"/>
</dbReference>
<dbReference type="NCBIfam" id="TIGR00229">
    <property type="entry name" value="sensory_box"/>
    <property type="match status" value="3"/>
</dbReference>
<keyword evidence="2" id="KW-0804">Transcription</keyword>
<dbReference type="InterPro" id="IPR035965">
    <property type="entry name" value="PAS-like_dom_sf"/>
</dbReference>
<evidence type="ECO:0000256" key="2">
    <source>
        <dbReference type="ARBA" id="ARBA00023163"/>
    </source>
</evidence>
<keyword evidence="5" id="KW-1185">Reference proteome</keyword>
<protein>
    <submittedName>
        <fullName evidence="4">PAS domain S-box-containing protein</fullName>
    </submittedName>
</protein>
<evidence type="ECO:0000313" key="5">
    <source>
        <dbReference type="Proteomes" id="UP000185936"/>
    </source>
</evidence>
<dbReference type="Proteomes" id="UP000185936">
    <property type="component" value="Unassembled WGS sequence"/>
</dbReference>
<dbReference type="SUPFAM" id="SSF55781">
    <property type="entry name" value="GAF domain-like"/>
    <property type="match status" value="3"/>
</dbReference>
<dbReference type="STRING" id="308853.SAMN05421752_11379"/>
<evidence type="ECO:0000313" key="4">
    <source>
        <dbReference type="EMBL" id="SIS13675.1"/>
    </source>
</evidence>
<keyword evidence="1" id="KW-0805">Transcription regulation</keyword>
<dbReference type="PROSITE" id="PS50112">
    <property type="entry name" value="PAS"/>
    <property type="match status" value="2"/>
</dbReference>
<dbReference type="InterPro" id="IPR029016">
    <property type="entry name" value="GAF-like_dom_sf"/>
</dbReference>
<dbReference type="EMBL" id="FTNR01000013">
    <property type="protein sequence ID" value="SIS13675.1"/>
    <property type="molecule type" value="Genomic_DNA"/>
</dbReference>
<organism evidence="4 5">
    <name type="scientific">Natronorubrum thiooxidans</name>
    <dbReference type="NCBI Taxonomy" id="308853"/>
    <lineage>
        <taxon>Archaea</taxon>
        <taxon>Methanobacteriati</taxon>
        <taxon>Methanobacteriota</taxon>
        <taxon>Stenosarchaea group</taxon>
        <taxon>Halobacteria</taxon>
        <taxon>Halobacteriales</taxon>
        <taxon>Natrialbaceae</taxon>
        <taxon>Natronorubrum</taxon>
    </lineage>
</organism>
<feature type="domain" description="PAS" evidence="3">
    <location>
        <begin position="134"/>
        <end position="189"/>
    </location>
</feature>
<dbReference type="SUPFAM" id="SSF55785">
    <property type="entry name" value="PYP-like sensor domain (PAS domain)"/>
    <property type="match status" value="3"/>
</dbReference>
<dbReference type="PANTHER" id="PTHR34236:SF1">
    <property type="entry name" value="DIMETHYL SULFOXIDE REDUCTASE TRANSCRIPTIONAL ACTIVATOR"/>
    <property type="match status" value="1"/>
</dbReference>
<proteinExistence type="predicted"/>
<dbReference type="CDD" id="cd00130">
    <property type="entry name" value="PAS"/>
    <property type="match status" value="3"/>
</dbReference>